<evidence type="ECO:0000256" key="8">
    <source>
        <dbReference type="ARBA" id="ARBA00022927"/>
    </source>
</evidence>
<dbReference type="RefSeq" id="WP_093669530.1">
    <property type="nucleotide sequence ID" value="NZ_FOOY01000003.1"/>
</dbReference>
<dbReference type="EMBL" id="FOOY01000003">
    <property type="protein sequence ID" value="SFG01406.1"/>
    <property type="molecule type" value="Genomic_DNA"/>
</dbReference>
<keyword evidence="16" id="KW-0282">Flagellum</keyword>
<dbReference type="Pfam" id="PF00448">
    <property type="entry name" value="SRP54"/>
    <property type="match status" value="1"/>
</dbReference>
<evidence type="ECO:0000259" key="15">
    <source>
        <dbReference type="SMART" id="SM00962"/>
    </source>
</evidence>
<keyword evidence="17" id="KW-1185">Reference proteome</keyword>
<dbReference type="SUPFAM" id="SSF52540">
    <property type="entry name" value="P-loop containing nucleoside triphosphate hydrolases"/>
    <property type="match status" value="1"/>
</dbReference>
<evidence type="ECO:0000259" key="14">
    <source>
        <dbReference type="SMART" id="SM00382"/>
    </source>
</evidence>
<comment type="function">
    <text evidence="12">Necessary for flagellar biosynthesis. May be involved in translocation of the flagellum.</text>
</comment>
<evidence type="ECO:0000313" key="17">
    <source>
        <dbReference type="Proteomes" id="UP000198752"/>
    </source>
</evidence>
<keyword evidence="4" id="KW-0813">Transport</keyword>
<keyword evidence="11" id="KW-1006">Bacterial flagellum protein export</keyword>
<keyword evidence="7" id="KW-1005">Bacterial flagellum biogenesis</keyword>
<dbReference type="Gene3D" id="1.20.120.1380">
    <property type="entry name" value="Flagellar FlhF biosynthesis protein, N domain"/>
    <property type="match status" value="1"/>
</dbReference>
<keyword evidence="6" id="KW-0547">Nucleotide-binding</keyword>
<dbReference type="GO" id="GO:0005047">
    <property type="term" value="F:signal recognition particle binding"/>
    <property type="evidence" value="ECO:0007669"/>
    <property type="project" value="TreeGrafter"/>
</dbReference>
<evidence type="ECO:0000256" key="9">
    <source>
        <dbReference type="ARBA" id="ARBA00023134"/>
    </source>
</evidence>
<keyword evidence="10" id="KW-0472">Membrane</keyword>
<dbReference type="AlphaFoldDB" id="A0A1I2NIY3"/>
<dbReference type="GO" id="GO:0005886">
    <property type="term" value="C:plasma membrane"/>
    <property type="evidence" value="ECO:0007669"/>
    <property type="project" value="UniProtKB-SubCell"/>
</dbReference>
<evidence type="ECO:0000313" key="16">
    <source>
        <dbReference type="EMBL" id="SFG01406.1"/>
    </source>
</evidence>
<feature type="domain" description="AAA+ ATPase" evidence="14">
    <location>
        <begin position="170"/>
        <end position="316"/>
    </location>
</feature>
<dbReference type="InterPro" id="IPR003593">
    <property type="entry name" value="AAA+_ATPase"/>
</dbReference>
<dbReference type="GO" id="GO:0006614">
    <property type="term" value="P:SRP-dependent cotranslational protein targeting to membrane"/>
    <property type="evidence" value="ECO:0007669"/>
    <property type="project" value="UniProtKB-UniRule"/>
</dbReference>
<keyword evidence="16" id="KW-0966">Cell projection</keyword>
<dbReference type="Proteomes" id="UP000198752">
    <property type="component" value="Unassembled WGS sequence"/>
</dbReference>
<dbReference type="GO" id="GO:0015031">
    <property type="term" value="P:protein transport"/>
    <property type="evidence" value="ECO:0007669"/>
    <property type="project" value="UniProtKB-KW"/>
</dbReference>
<reference evidence="17" key="1">
    <citation type="submission" date="2016-10" db="EMBL/GenBank/DDBJ databases">
        <authorList>
            <person name="Varghese N."/>
            <person name="Submissions S."/>
        </authorList>
    </citation>
    <scope>NUCLEOTIDE SEQUENCE [LARGE SCALE GENOMIC DNA]</scope>
    <source>
        <strain evidence="17">ATCC 700379</strain>
    </source>
</reference>
<keyword evidence="9" id="KW-0342">GTP-binding</keyword>
<organism evidence="16 17">
    <name type="scientific">Sporolactobacillus nakayamae</name>
    <dbReference type="NCBI Taxonomy" id="269670"/>
    <lineage>
        <taxon>Bacteria</taxon>
        <taxon>Bacillati</taxon>
        <taxon>Bacillota</taxon>
        <taxon>Bacilli</taxon>
        <taxon>Bacillales</taxon>
        <taxon>Sporolactobacillaceae</taxon>
        <taxon>Sporolactobacillus</taxon>
    </lineage>
</organism>
<evidence type="ECO:0000256" key="7">
    <source>
        <dbReference type="ARBA" id="ARBA00022795"/>
    </source>
</evidence>
<dbReference type="InterPro" id="IPR027417">
    <property type="entry name" value="P-loop_NTPase"/>
</dbReference>
<evidence type="ECO:0000256" key="11">
    <source>
        <dbReference type="ARBA" id="ARBA00023225"/>
    </source>
</evidence>
<dbReference type="PANTHER" id="PTHR43134:SF3">
    <property type="entry name" value="FLAGELLAR BIOSYNTHESIS PROTEIN FLHF"/>
    <property type="match status" value="1"/>
</dbReference>
<dbReference type="CDD" id="cd17873">
    <property type="entry name" value="FlhF"/>
    <property type="match status" value="1"/>
</dbReference>
<keyword evidence="16" id="KW-0969">Cilium</keyword>
<dbReference type="SMART" id="SM00382">
    <property type="entry name" value="AAA"/>
    <property type="match status" value="1"/>
</dbReference>
<comment type="subcellular location">
    <subcellularLocation>
        <location evidence="1">Cell membrane</location>
        <topology evidence="1">Peripheral membrane protein</topology>
        <orientation evidence="1">Cytoplasmic side</orientation>
    </subcellularLocation>
</comment>
<dbReference type="STRING" id="269670.SAMN02982927_00408"/>
<dbReference type="GO" id="GO:0044781">
    <property type="term" value="P:bacterial-type flagellum organization"/>
    <property type="evidence" value="ECO:0007669"/>
    <property type="project" value="UniProtKB-UniRule"/>
</dbReference>
<dbReference type="SMART" id="SM00962">
    <property type="entry name" value="SRP54"/>
    <property type="match status" value="1"/>
</dbReference>
<evidence type="ECO:0000256" key="13">
    <source>
        <dbReference type="NCBIfam" id="TIGR03499"/>
    </source>
</evidence>
<proteinExistence type="inferred from homology"/>
<evidence type="ECO:0000256" key="2">
    <source>
        <dbReference type="ARBA" id="ARBA00008531"/>
    </source>
</evidence>
<dbReference type="GO" id="GO:0003924">
    <property type="term" value="F:GTPase activity"/>
    <property type="evidence" value="ECO:0007669"/>
    <property type="project" value="UniProtKB-UniRule"/>
</dbReference>
<keyword evidence="5" id="KW-1003">Cell membrane</keyword>
<dbReference type="Gene3D" id="3.40.50.300">
    <property type="entry name" value="P-loop containing nucleotide triphosphate hydrolases"/>
    <property type="match status" value="1"/>
</dbReference>
<dbReference type="PANTHER" id="PTHR43134">
    <property type="entry name" value="SIGNAL RECOGNITION PARTICLE RECEPTOR SUBUNIT ALPHA"/>
    <property type="match status" value="1"/>
</dbReference>
<evidence type="ECO:0000256" key="4">
    <source>
        <dbReference type="ARBA" id="ARBA00022448"/>
    </source>
</evidence>
<dbReference type="InterPro" id="IPR000897">
    <property type="entry name" value="SRP54_GTPase_dom"/>
</dbReference>
<sequence length="367" mass="41979">MKMKKIIAPTMAQAIEKVKQELGSDAVIFHTKKVTTGRFFNLFKKENVEVLAASDPEINAPLKKIRKKAEEQNEAIRFNHHSVATNKMPFRRVSEKVDQLFSAPQLVQEFRDKLLSQGMLREDTDPLVQKLIKKWYQSDEHMNQEEMKRALKEELVQSLDPTRFMPSVLHEHFVMLVGPTGVGKTTTLAKIASRAVLNEGKKIAFITSDTYRIAAIDQLKMYANILNAPIEIAYTEHDFHELIRKFAHFDHVFIDTAGRNFQDNSYINELIKLIDGESQIGLYLVLSATSKLEDMDMIINQFEALHLSRVILSKIDETLSFGAIVSILLRHRQLSISYIANGQDVPDDLRHPNVRELINRLFGDSHG</sequence>
<gene>
    <name evidence="16" type="ORF">SAMN02982927_00408</name>
</gene>
<dbReference type="InterPro" id="IPR047040">
    <property type="entry name" value="FlhF__GTPase_dom"/>
</dbReference>
<feature type="domain" description="SRP54-type proteins GTP-binding" evidence="15">
    <location>
        <begin position="171"/>
        <end position="363"/>
    </location>
</feature>
<dbReference type="GO" id="GO:0005525">
    <property type="term" value="F:GTP binding"/>
    <property type="evidence" value="ECO:0007669"/>
    <property type="project" value="UniProtKB-UniRule"/>
</dbReference>
<keyword evidence="8" id="KW-0653">Protein transport</keyword>
<comment type="similarity">
    <text evidence="2">Belongs to the GTP-binding SRP family.</text>
</comment>
<dbReference type="OrthoDB" id="9778554at2"/>
<accession>A0A1I2NIY3</accession>
<protein>
    <recommendedName>
        <fullName evidence="3 13">Flagellar biosynthesis protein FlhF</fullName>
    </recommendedName>
</protein>
<evidence type="ECO:0000256" key="12">
    <source>
        <dbReference type="ARBA" id="ARBA00025337"/>
    </source>
</evidence>
<evidence type="ECO:0000256" key="10">
    <source>
        <dbReference type="ARBA" id="ARBA00023136"/>
    </source>
</evidence>
<evidence type="ECO:0000256" key="6">
    <source>
        <dbReference type="ARBA" id="ARBA00022741"/>
    </source>
</evidence>
<dbReference type="FunFam" id="3.40.50.300:FF:000695">
    <property type="entry name" value="Flagellar biosynthesis regulator FlhF"/>
    <property type="match status" value="1"/>
</dbReference>
<dbReference type="InterPro" id="IPR020006">
    <property type="entry name" value="FlhF"/>
</dbReference>
<dbReference type="NCBIfam" id="TIGR03499">
    <property type="entry name" value="FlhF"/>
    <property type="match status" value="1"/>
</dbReference>
<evidence type="ECO:0000256" key="5">
    <source>
        <dbReference type="ARBA" id="ARBA00022475"/>
    </source>
</evidence>
<evidence type="ECO:0000256" key="3">
    <source>
        <dbReference type="ARBA" id="ARBA00014919"/>
    </source>
</evidence>
<name>A0A1I2NIY3_9BACL</name>
<evidence type="ECO:0000256" key="1">
    <source>
        <dbReference type="ARBA" id="ARBA00004413"/>
    </source>
</evidence>